<protein>
    <recommendedName>
        <fullName evidence="5">DUF560 domain-containing protein</fullName>
    </recommendedName>
</protein>
<evidence type="ECO:0000256" key="1">
    <source>
        <dbReference type="SAM" id="MobiDB-lite"/>
    </source>
</evidence>
<keyword evidence="4" id="KW-1185">Reference proteome</keyword>
<organism evidence="3 4">
    <name type="scientific">Corallincola platygyrae</name>
    <dbReference type="NCBI Taxonomy" id="1193278"/>
    <lineage>
        <taxon>Bacteria</taxon>
        <taxon>Pseudomonadati</taxon>
        <taxon>Pseudomonadota</taxon>
        <taxon>Gammaproteobacteria</taxon>
        <taxon>Alteromonadales</taxon>
        <taxon>Psychromonadaceae</taxon>
        <taxon>Corallincola</taxon>
    </lineage>
</organism>
<sequence length="374" mass="43697">MLFRNLLLMVVAVHVGSAYAEPQPPPAAQDTDSEEIYLSWEEAEQVIRPCQQNNVDKLGWFDRAHLLLSDGVCEQALWFDSFFGDMEQNETASSLVRIITEVEWHREEGWDFSPRISASFHLPRMNDSVRLIIEGDDGSTRSASREFNESSDLRGSDDDRGLAAALRWTVRQVEDSDLDFDAGVRLRSGEIDPFTRLRYRYNYALRYDTVAKFTQQLRLRNSDKWSETTSLDLDHVRGSVGYRWANSATYGEETDGFEWEISFSRVKQLDRKSAYSTYISFSGATDEDDKNTERWRVAGNYRRSFYRPWYFFEIEPQMNYEREYGWEWNPAIVFSVEMRFGKSRRGAGYRRMPTEEEAPPLDPEERLQSHDNEG</sequence>
<accession>A0ABW4XKA6</accession>
<feature type="region of interest" description="Disordered" evidence="1">
    <location>
        <begin position="344"/>
        <end position="374"/>
    </location>
</feature>
<comment type="caution">
    <text evidence="3">The sequence shown here is derived from an EMBL/GenBank/DDBJ whole genome shotgun (WGS) entry which is preliminary data.</text>
</comment>
<feature type="compositionally biased region" description="Basic and acidic residues" evidence="1">
    <location>
        <begin position="143"/>
        <end position="157"/>
    </location>
</feature>
<feature type="signal peptide" evidence="2">
    <location>
        <begin position="1"/>
        <end position="20"/>
    </location>
</feature>
<gene>
    <name evidence="3" type="ORF">ACFSJ3_01835</name>
</gene>
<dbReference type="Proteomes" id="UP001597380">
    <property type="component" value="Unassembled WGS sequence"/>
</dbReference>
<keyword evidence="2" id="KW-0732">Signal</keyword>
<feature type="region of interest" description="Disordered" evidence="1">
    <location>
        <begin position="137"/>
        <end position="157"/>
    </location>
</feature>
<dbReference type="RefSeq" id="WP_345341412.1">
    <property type="nucleotide sequence ID" value="NZ_BAABLI010000027.1"/>
</dbReference>
<name>A0ABW4XKA6_9GAMM</name>
<evidence type="ECO:0008006" key="5">
    <source>
        <dbReference type="Google" id="ProtNLM"/>
    </source>
</evidence>
<reference evidence="4" key="1">
    <citation type="journal article" date="2019" name="Int. J. Syst. Evol. Microbiol.">
        <title>The Global Catalogue of Microorganisms (GCM) 10K type strain sequencing project: providing services to taxonomists for standard genome sequencing and annotation.</title>
        <authorList>
            <consortium name="The Broad Institute Genomics Platform"/>
            <consortium name="The Broad Institute Genome Sequencing Center for Infectious Disease"/>
            <person name="Wu L."/>
            <person name="Ma J."/>
        </authorList>
    </citation>
    <scope>NUCLEOTIDE SEQUENCE [LARGE SCALE GENOMIC DNA]</scope>
    <source>
        <strain evidence="4">CGMCC 1.10992</strain>
    </source>
</reference>
<evidence type="ECO:0000313" key="3">
    <source>
        <dbReference type="EMBL" id="MFD2094708.1"/>
    </source>
</evidence>
<feature type="chain" id="PRO_5046636907" description="DUF560 domain-containing protein" evidence="2">
    <location>
        <begin position="21"/>
        <end position="374"/>
    </location>
</feature>
<feature type="compositionally biased region" description="Basic and acidic residues" evidence="1">
    <location>
        <begin position="363"/>
        <end position="374"/>
    </location>
</feature>
<dbReference type="EMBL" id="JBHUHT010000005">
    <property type="protein sequence ID" value="MFD2094708.1"/>
    <property type="molecule type" value="Genomic_DNA"/>
</dbReference>
<proteinExistence type="predicted"/>
<evidence type="ECO:0000313" key="4">
    <source>
        <dbReference type="Proteomes" id="UP001597380"/>
    </source>
</evidence>
<evidence type="ECO:0000256" key="2">
    <source>
        <dbReference type="SAM" id="SignalP"/>
    </source>
</evidence>